<comment type="caution">
    <text evidence="2">The sequence shown here is derived from an EMBL/GenBank/DDBJ whole genome shotgun (WGS) entry which is preliminary data.</text>
</comment>
<accession>A0A2A2EDU5</accession>
<dbReference type="AlphaFoldDB" id="A0A2A2EDU5"/>
<evidence type="ECO:0000313" key="3">
    <source>
        <dbReference type="Proteomes" id="UP000218399"/>
    </source>
</evidence>
<dbReference type="EMBL" id="MVOH01000015">
    <property type="protein sequence ID" value="PAU67213.1"/>
    <property type="molecule type" value="Genomic_DNA"/>
</dbReference>
<keyword evidence="3" id="KW-1185">Reference proteome</keyword>
<dbReference type="Proteomes" id="UP000218399">
    <property type="component" value="Unassembled WGS sequence"/>
</dbReference>
<organism evidence="2 3">
    <name type="scientific">Bifidobacterium criceti</name>
    <dbReference type="NCBI Taxonomy" id="1960969"/>
    <lineage>
        <taxon>Bacteria</taxon>
        <taxon>Bacillati</taxon>
        <taxon>Actinomycetota</taxon>
        <taxon>Actinomycetes</taxon>
        <taxon>Bifidobacteriales</taxon>
        <taxon>Bifidobacteriaceae</taxon>
        <taxon>Bifidobacterium</taxon>
    </lineage>
</organism>
<proteinExistence type="predicted"/>
<protein>
    <submittedName>
        <fullName evidence="2">Uncharacterized protein</fullName>
    </submittedName>
</protein>
<feature type="compositionally biased region" description="Low complexity" evidence="1">
    <location>
        <begin position="1"/>
        <end position="20"/>
    </location>
</feature>
<gene>
    <name evidence="2" type="ORF">B1526_1297</name>
</gene>
<name>A0A2A2EDU5_9BIFI</name>
<reference evidence="2 3" key="1">
    <citation type="journal article" date="2017" name="ISME J.">
        <title>Unveiling bifidobacterial biogeography across the mammalian branch of the tree of life.</title>
        <authorList>
            <person name="Milani C."/>
            <person name="Mangifesta M."/>
            <person name="Mancabelli L."/>
            <person name="Lugli G.A."/>
            <person name="James K."/>
            <person name="Duranti S."/>
            <person name="Turroni F."/>
            <person name="Ferrario C."/>
            <person name="Ossiprandi M.C."/>
            <person name="van Sinderen D."/>
            <person name="Ventura M."/>
        </authorList>
    </citation>
    <scope>NUCLEOTIDE SEQUENCE [LARGE SCALE GENOMIC DNA]</scope>
    <source>
        <strain evidence="3">Ham19E</strain>
    </source>
</reference>
<feature type="region of interest" description="Disordered" evidence="1">
    <location>
        <begin position="1"/>
        <end position="22"/>
    </location>
</feature>
<sequence>MARKTTAGSETETAGETPAGRIEVFDVDCPDGARRRVTRNIDTGEQTVEHVGE</sequence>
<dbReference type="RefSeq" id="WP_157908713.1">
    <property type="nucleotide sequence ID" value="NZ_MVOH01000015.1"/>
</dbReference>
<evidence type="ECO:0000313" key="2">
    <source>
        <dbReference type="EMBL" id="PAU67213.1"/>
    </source>
</evidence>
<evidence type="ECO:0000256" key="1">
    <source>
        <dbReference type="SAM" id="MobiDB-lite"/>
    </source>
</evidence>